<dbReference type="Pfam" id="PF16123">
    <property type="entry name" value="HAGH_C"/>
    <property type="match status" value="1"/>
</dbReference>
<dbReference type="InterPro" id="IPR032282">
    <property type="entry name" value="HAGH_C"/>
</dbReference>
<dbReference type="Pfam" id="PF00753">
    <property type="entry name" value="Lactamase_B"/>
    <property type="match status" value="1"/>
</dbReference>
<dbReference type="Proteomes" id="UP000182063">
    <property type="component" value="Chromosome"/>
</dbReference>
<dbReference type="Gene3D" id="3.60.15.10">
    <property type="entry name" value="Ribonuclease Z/Hydroxyacylglutathione hydrolase-like"/>
    <property type="match status" value="1"/>
</dbReference>
<dbReference type="OrthoDB" id="9802248at2"/>
<dbReference type="InterPro" id="IPR017782">
    <property type="entry name" value="Hydroxyacylglutathione_Hdrlase"/>
</dbReference>
<feature type="binding site" evidence="7">
    <location>
        <position position="62"/>
    </location>
    <ligand>
        <name>Zn(2+)</name>
        <dbReference type="ChEBI" id="CHEBI:29105"/>
        <label>2</label>
    </ligand>
</feature>
<evidence type="ECO:0000256" key="4">
    <source>
        <dbReference type="ARBA" id="ARBA00022723"/>
    </source>
</evidence>
<dbReference type="STRING" id="1921510.BSL82_08650"/>
<comment type="function">
    <text evidence="7">Thiolesterase that catalyzes the hydrolysis of S-D-lactoyl-glutathione to form glutathione and D-lactic acid.</text>
</comment>
<evidence type="ECO:0000256" key="6">
    <source>
        <dbReference type="ARBA" id="ARBA00022833"/>
    </source>
</evidence>
<evidence type="ECO:0000256" key="3">
    <source>
        <dbReference type="ARBA" id="ARBA00006759"/>
    </source>
</evidence>
<name>A0A1L3ZUQ9_9SPHN</name>
<sequence length="258" mass="28015">MHDLEVRQFACLDDNYGYLVHVVGTEITAAIDTPDAGAITSELDSRGWRLTHILNTHWHPDHAGGNEALKQRYGAVVVAPADLEQRIANVDIAVGDGDVVDLGGVQASILALPGHTTDHIAYCFKDASIAFVGDVLFPLGCGRLFEGSPAQMHDSLQKLASLPEDTVIYSAHEYTAANAHFALTVEPENTDLAARVAHIHRLREKDVPTVPTTIGEELRTNPFLRTGSSAIRQRLGMEGCDDVAVFAEVRARKDNFRG</sequence>
<dbReference type="HAMAP" id="MF_01374">
    <property type="entry name" value="Glyoxalase_2"/>
    <property type="match status" value="1"/>
</dbReference>
<feature type="binding site" evidence="7">
    <location>
        <position position="59"/>
    </location>
    <ligand>
        <name>Zn(2+)</name>
        <dbReference type="ChEBI" id="CHEBI:29105"/>
        <label>1</label>
    </ligand>
</feature>
<feature type="binding site" evidence="7">
    <location>
        <position position="134"/>
    </location>
    <ligand>
        <name>Zn(2+)</name>
        <dbReference type="ChEBI" id="CHEBI:29105"/>
        <label>2</label>
    </ligand>
</feature>
<protein>
    <recommendedName>
        <fullName evidence="7">Hydroxyacylglutathione hydrolase</fullName>
        <ecNumber evidence="7">3.1.2.6</ecNumber>
    </recommendedName>
    <alternativeName>
        <fullName evidence="7">Glyoxalase II</fullName>
        <shortName evidence="7">Glx II</shortName>
    </alternativeName>
</protein>
<proteinExistence type="inferred from homology"/>
<comment type="catalytic activity">
    <reaction evidence="1 7">
        <text>an S-(2-hydroxyacyl)glutathione + H2O = a 2-hydroxy carboxylate + glutathione + H(+)</text>
        <dbReference type="Rhea" id="RHEA:21864"/>
        <dbReference type="ChEBI" id="CHEBI:15377"/>
        <dbReference type="ChEBI" id="CHEBI:15378"/>
        <dbReference type="ChEBI" id="CHEBI:57925"/>
        <dbReference type="ChEBI" id="CHEBI:58896"/>
        <dbReference type="ChEBI" id="CHEBI:71261"/>
        <dbReference type="EC" id="3.1.2.6"/>
    </reaction>
</comment>
<evidence type="ECO:0000256" key="5">
    <source>
        <dbReference type="ARBA" id="ARBA00022801"/>
    </source>
</evidence>
<dbReference type="InterPro" id="IPR001279">
    <property type="entry name" value="Metallo-B-lactamas"/>
</dbReference>
<evidence type="ECO:0000256" key="1">
    <source>
        <dbReference type="ARBA" id="ARBA00001623"/>
    </source>
</evidence>
<evidence type="ECO:0000313" key="9">
    <source>
        <dbReference type="EMBL" id="API59371.1"/>
    </source>
</evidence>
<dbReference type="GO" id="GO:0019243">
    <property type="term" value="P:methylglyoxal catabolic process to D-lactate via S-lactoyl-glutathione"/>
    <property type="evidence" value="ECO:0007669"/>
    <property type="project" value="UniProtKB-UniRule"/>
</dbReference>
<organism evidence="9 10">
    <name type="scientific">Tardibacter chloracetimidivorans</name>
    <dbReference type="NCBI Taxonomy" id="1921510"/>
    <lineage>
        <taxon>Bacteria</taxon>
        <taxon>Pseudomonadati</taxon>
        <taxon>Pseudomonadota</taxon>
        <taxon>Alphaproteobacteria</taxon>
        <taxon>Sphingomonadales</taxon>
        <taxon>Sphingomonadaceae</taxon>
        <taxon>Tardibacter</taxon>
    </lineage>
</organism>
<feature type="binding site" evidence="7">
    <location>
        <position position="134"/>
    </location>
    <ligand>
        <name>Zn(2+)</name>
        <dbReference type="ChEBI" id="CHEBI:29105"/>
        <label>1</label>
    </ligand>
</feature>
<dbReference type="GO" id="GO:0046872">
    <property type="term" value="F:metal ion binding"/>
    <property type="evidence" value="ECO:0007669"/>
    <property type="project" value="UniProtKB-KW"/>
</dbReference>
<feature type="binding site" evidence="7">
    <location>
        <position position="61"/>
    </location>
    <ligand>
        <name>Zn(2+)</name>
        <dbReference type="ChEBI" id="CHEBI:29105"/>
        <label>2</label>
    </ligand>
</feature>
<evidence type="ECO:0000259" key="8">
    <source>
        <dbReference type="SMART" id="SM00849"/>
    </source>
</evidence>
<comment type="similarity">
    <text evidence="3 7">Belongs to the metallo-beta-lactamase superfamily. Glyoxalase II family.</text>
</comment>
<feature type="binding site" evidence="7">
    <location>
        <position position="172"/>
    </location>
    <ligand>
        <name>Zn(2+)</name>
        <dbReference type="ChEBI" id="CHEBI:29105"/>
        <label>2</label>
    </ligand>
</feature>
<dbReference type="SUPFAM" id="SSF56281">
    <property type="entry name" value="Metallo-hydrolase/oxidoreductase"/>
    <property type="match status" value="1"/>
</dbReference>
<dbReference type="InterPro" id="IPR035680">
    <property type="entry name" value="Clx_II_MBL"/>
</dbReference>
<comment type="cofactor">
    <cofactor evidence="7">
        <name>Zn(2+)</name>
        <dbReference type="ChEBI" id="CHEBI:29105"/>
    </cofactor>
    <text evidence="7">Binds 2 Zn(2+) ions per subunit.</text>
</comment>
<feature type="domain" description="Metallo-beta-lactamase" evidence="8">
    <location>
        <begin position="14"/>
        <end position="172"/>
    </location>
</feature>
<comment type="subunit">
    <text evidence="7">Monomer.</text>
</comment>
<dbReference type="EMBL" id="CP018221">
    <property type="protein sequence ID" value="API59371.1"/>
    <property type="molecule type" value="Genomic_DNA"/>
</dbReference>
<evidence type="ECO:0000256" key="2">
    <source>
        <dbReference type="ARBA" id="ARBA00004963"/>
    </source>
</evidence>
<dbReference type="PIRSF" id="PIRSF005457">
    <property type="entry name" value="Glx"/>
    <property type="match status" value="1"/>
</dbReference>
<dbReference type="PANTHER" id="PTHR43705:SF1">
    <property type="entry name" value="HYDROXYACYLGLUTATHIONE HYDROLASE GLOB"/>
    <property type="match status" value="1"/>
</dbReference>
<keyword evidence="10" id="KW-1185">Reference proteome</keyword>
<comment type="pathway">
    <text evidence="2 7">Secondary metabolite metabolism; methylglyoxal degradation; (R)-lactate from methylglyoxal: step 2/2.</text>
</comment>
<dbReference type="NCBIfam" id="TIGR03413">
    <property type="entry name" value="GSH_gloB"/>
    <property type="match status" value="1"/>
</dbReference>
<keyword evidence="5 7" id="KW-0378">Hydrolase</keyword>
<reference evidence="10" key="1">
    <citation type="submission" date="2016-11" db="EMBL/GenBank/DDBJ databases">
        <title>Complete Genome Sequence of alachlor-degrading Sphingomonas sp. strain JJ-A5.</title>
        <authorList>
            <person name="Lee H."/>
            <person name="Ka J.-O."/>
        </authorList>
    </citation>
    <scope>NUCLEOTIDE SEQUENCE [LARGE SCALE GENOMIC DNA]</scope>
    <source>
        <strain evidence="10">JJ-A5</strain>
    </source>
</reference>
<dbReference type="UniPathway" id="UPA00619">
    <property type="reaction ID" value="UER00676"/>
</dbReference>
<gene>
    <name evidence="7" type="primary">gloB</name>
    <name evidence="9" type="ORF">BSL82_08650</name>
</gene>
<evidence type="ECO:0000256" key="7">
    <source>
        <dbReference type="HAMAP-Rule" id="MF_01374"/>
    </source>
</evidence>
<dbReference type="PANTHER" id="PTHR43705">
    <property type="entry name" value="HYDROXYACYLGLUTATHIONE HYDROLASE"/>
    <property type="match status" value="1"/>
</dbReference>
<evidence type="ECO:0000313" key="10">
    <source>
        <dbReference type="Proteomes" id="UP000182063"/>
    </source>
</evidence>
<dbReference type="RefSeq" id="WP_072596921.1">
    <property type="nucleotide sequence ID" value="NZ_CP018221.1"/>
</dbReference>
<dbReference type="KEGG" id="sphj:BSL82_08650"/>
<dbReference type="InterPro" id="IPR036866">
    <property type="entry name" value="RibonucZ/Hydroxyglut_hydro"/>
</dbReference>
<accession>A0A1L3ZUQ9</accession>
<keyword evidence="4 7" id="KW-0479">Metal-binding</keyword>
<dbReference type="EC" id="3.1.2.6" evidence="7"/>
<dbReference type="CDD" id="cd07723">
    <property type="entry name" value="hydroxyacylglutathione_hydrolase_MBL-fold"/>
    <property type="match status" value="1"/>
</dbReference>
<dbReference type="GO" id="GO:0004416">
    <property type="term" value="F:hydroxyacylglutathione hydrolase activity"/>
    <property type="evidence" value="ECO:0007669"/>
    <property type="project" value="UniProtKB-UniRule"/>
</dbReference>
<dbReference type="InterPro" id="IPR050110">
    <property type="entry name" value="Glyoxalase_II_hydrolase"/>
</dbReference>
<feature type="binding site" evidence="7">
    <location>
        <position position="115"/>
    </location>
    <ligand>
        <name>Zn(2+)</name>
        <dbReference type="ChEBI" id="CHEBI:29105"/>
        <label>1</label>
    </ligand>
</feature>
<dbReference type="AlphaFoldDB" id="A0A1L3ZUQ9"/>
<keyword evidence="6 7" id="KW-0862">Zinc</keyword>
<feature type="binding site" evidence="7">
    <location>
        <position position="57"/>
    </location>
    <ligand>
        <name>Zn(2+)</name>
        <dbReference type="ChEBI" id="CHEBI:29105"/>
        <label>1</label>
    </ligand>
</feature>
<dbReference type="SMART" id="SM00849">
    <property type="entry name" value="Lactamase_B"/>
    <property type="match status" value="1"/>
</dbReference>